<dbReference type="Proteomes" id="UP001153737">
    <property type="component" value="Chromosome 11"/>
</dbReference>
<reference evidence="2" key="1">
    <citation type="submission" date="2022-01" db="EMBL/GenBank/DDBJ databases">
        <authorList>
            <person name="King R."/>
        </authorList>
    </citation>
    <scope>NUCLEOTIDE SEQUENCE</scope>
</reference>
<dbReference type="GO" id="GO:0016020">
    <property type="term" value="C:membrane"/>
    <property type="evidence" value="ECO:0007669"/>
    <property type="project" value="TreeGrafter"/>
</dbReference>
<evidence type="ECO:0000259" key="1">
    <source>
        <dbReference type="PROSITE" id="PS50191"/>
    </source>
</evidence>
<dbReference type="PANTHER" id="PTHR10174:SF213">
    <property type="entry name" value="CRAL-TRIO DOMAIN-CONTAINING PROTEIN"/>
    <property type="match status" value="1"/>
</dbReference>
<keyword evidence="3" id="KW-1185">Reference proteome</keyword>
<dbReference type="CDD" id="cd00170">
    <property type="entry name" value="SEC14"/>
    <property type="match status" value="1"/>
</dbReference>
<dbReference type="PROSITE" id="PS50191">
    <property type="entry name" value="CRAL_TRIO"/>
    <property type="match status" value="1"/>
</dbReference>
<dbReference type="InterPro" id="IPR001251">
    <property type="entry name" value="CRAL-TRIO_dom"/>
</dbReference>
<gene>
    <name evidence="2" type="ORF">PHAECO_LOCUS2287</name>
</gene>
<dbReference type="SUPFAM" id="SSF46938">
    <property type="entry name" value="CRAL/TRIO N-terminal domain"/>
    <property type="match status" value="1"/>
</dbReference>
<dbReference type="Pfam" id="PF00650">
    <property type="entry name" value="CRAL_TRIO"/>
    <property type="match status" value="1"/>
</dbReference>
<dbReference type="SUPFAM" id="SSF52087">
    <property type="entry name" value="CRAL/TRIO domain"/>
    <property type="match status" value="1"/>
</dbReference>
<accession>A0A9P0DHK2</accession>
<name>A0A9P0DHK2_PHACE</name>
<evidence type="ECO:0000313" key="3">
    <source>
        <dbReference type="Proteomes" id="UP001153737"/>
    </source>
</evidence>
<dbReference type="PRINTS" id="PR00180">
    <property type="entry name" value="CRETINALDHBP"/>
</dbReference>
<dbReference type="InterPro" id="IPR036273">
    <property type="entry name" value="CRAL/TRIO_N_dom_sf"/>
</dbReference>
<dbReference type="PANTHER" id="PTHR10174">
    <property type="entry name" value="ALPHA-TOCOPHEROL TRANSFER PROTEIN-RELATED"/>
    <property type="match status" value="1"/>
</dbReference>
<dbReference type="Gene3D" id="3.40.525.10">
    <property type="entry name" value="CRAL-TRIO lipid binding domain"/>
    <property type="match status" value="1"/>
</dbReference>
<proteinExistence type="predicted"/>
<feature type="domain" description="CRAL-TRIO" evidence="1">
    <location>
        <begin position="75"/>
        <end position="245"/>
    </location>
</feature>
<dbReference type="EMBL" id="OU896717">
    <property type="protein sequence ID" value="CAH1118415.1"/>
    <property type="molecule type" value="Genomic_DNA"/>
</dbReference>
<protein>
    <recommendedName>
        <fullName evidence="1">CRAL-TRIO domain-containing protein</fullName>
    </recommendedName>
</protein>
<dbReference type="OrthoDB" id="6432525at2759"/>
<evidence type="ECO:0000313" key="2">
    <source>
        <dbReference type="EMBL" id="CAH1118415.1"/>
    </source>
</evidence>
<sequence>MTLKEIDMNEVYNNDPELKKEDVNNLKEWIEKQPHLPHVSELQVALFLQSCYYSNEMAKYTTDTYFTVKTLCPEIFGTRDPLNPLVKTAMDCVVITPLPKLTPEKYLVVLVKMMDFNPDNYNFAAQLKCFDMITLLHLHQYGPAKGVIIILDLKGIVFGHFLKLGVVVMKKFLYYLQEGMPIRLKSLQFFNIVPFMDKILAMMKPFMKKELIDSLVLHNDVSTVFKYIPIDILPQEYGGSCESLPILQEKYKARMIDNGEFFKFQESQTVDESKRPGKPKNISDVFGMEGTFKKLEVD</sequence>
<dbReference type="InterPro" id="IPR036865">
    <property type="entry name" value="CRAL-TRIO_dom_sf"/>
</dbReference>
<dbReference type="AlphaFoldDB" id="A0A9P0DHK2"/>
<reference evidence="2" key="2">
    <citation type="submission" date="2022-10" db="EMBL/GenBank/DDBJ databases">
        <authorList>
            <consortium name="ENA_rothamsted_submissions"/>
            <consortium name="culmorum"/>
            <person name="King R."/>
        </authorList>
    </citation>
    <scope>NUCLEOTIDE SEQUENCE</scope>
</reference>
<organism evidence="2 3">
    <name type="scientific">Phaedon cochleariae</name>
    <name type="common">Mustard beetle</name>
    <dbReference type="NCBI Taxonomy" id="80249"/>
    <lineage>
        <taxon>Eukaryota</taxon>
        <taxon>Metazoa</taxon>
        <taxon>Ecdysozoa</taxon>
        <taxon>Arthropoda</taxon>
        <taxon>Hexapoda</taxon>
        <taxon>Insecta</taxon>
        <taxon>Pterygota</taxon>
        <taxon>Neoptera</taxon>
        <taxon>Endopterygota</taxon>
        <taxon>Coleoptera</taxon>
        <taxon>Polyphaga</taxon>
        <taxon>Cucujiformia</taxon>
        <taxon>Chrysomeloidea</taxon>
        <taxon>Chrysomelidae</taxon>
        <taxon>Chrysomelinae</taxon>
        <taxon>Chrysomelini</taxon>
        <taxon>Phaedon</taxon>
    </lineage>
</organism>
<dbReference type="SMART" id="SM00516">
    <property type="entry name" value="SEC14"/>
    <property type="match status" value="1"/>
</dbReference>
<dbReference type="GO" id="GO:1902936">
    <property type="term" value="F:phosphatidylinositol bisphosphate binding"/>
    <property type="evidence" value="ECO:0007669"/>
    <property type="project" value="TreeGrafter"/>
</dbReference>